<evidence type="ECO:0000313" key="1">
    <source>
        <dbReference type="EMBL" id="KAF6741567.1"/>
    </source>
</evidence>
<keyword evidence="2" id="KW-1185">Reference proteome</keyword>
<dbReference type="AlphaFoldDB" id="A0A8H6H8R6"/>
<protein>
    <submittedName>
        <fullName evidence="1">Uncharacterized protein</fullName>
    </submittedName>
</protein>
<proteinExistence type="predicted"/>
<sequence>MWIPRESERDQISGWLSFVELAAVGLTKTSGIVESGPGMRLTVSASLPVALRLYANLNYLLDHDDDNDAFQRDFSIEAANLSRRNLLVGRLGTKAASRTAGSQRQVARAHWRRECENTVNSEFPSPGVPVCRSHVRRRHLHGVGHGFSLVGSRRLQEGPGSGGVLLDVVGTSRKGQRVREYGWKRYSKVRERSLARLVKHKIDSEPCFTTCSRRVA</sequence>
<dbReference type="Proteomes" id="UP000521943">
    <property type="component" value="Unassembled WGS sequence"/>
</dbReference>
<accession>A0A8H6H8R6</accession>
<gene>
    <name evidence="1" type="ORF">DFP72DRAFT_861967</name>
</gene>
<organism evidence="1 2">
    <name type="scientific">Ephemerocybe angulata</name>
    <dbReference type="NCBI Taxonomy" id="980116"/>
    <lineage>
        <taxon>Eukaryota</taxon>
        <taxon>Fungi</taxon>
        <taxon>Dikarya</taxon>
        <taxon>Basidiomycota</taxon>
        <taxon>Agaricomycotina</taxon>
        <taxon>Agaricomycetes</taxon>
        <taxon>Agaricomycetidae</taxon>
        <taxon>Agaricales</taxon>
        <taxon>Agaricineae</taxon>
        <taxon>Psathyrellaceae</taxon>
        <taxon>Ephemerocybe</taxon>
    </lineage>
</organism>
<reference evidence="1 2" key="1">
    <citation type="submission" date="2020-07" db="EMBL/GenBank/DDBJ databases">
        <title>Comparative genomics of pyrophilous fungi reveals a link between fire events and developmental genes.</title>
        <authorList>
            <consortium name="DOE Joint Genome Institute"/>
            <person name="Steindorff A.S."/>
            <person name="Carver A."/>
            <person name="Calhoun S."/>
            <person name="Stillman K."/>
            <person name="Liu H."/>
            <person name="Lipzen A."/>
            <person name="Pangilinan J."/>
            <person name="Labutti K."/>
            <person name="Bruns T.D."/>
            <person name="Grigoriev I.V."/>
        </authorList>
    </citation>
    <scope>NUCLEOTIDE SEQUENCE [LARGE SCALE GENOMIC DNA]</scope>
    <source>
        <strain evidence="1 2">CBS 144469</strain>
    </source>
</reference>
<evidence type="ECO:0000313" key="2">
    <source>
        <dbReference type="Proteomes" id="UP000521943"/>
    </source>
</evidence>
<comment type="caution">
    <text evidence="1">The sequence shown here is derived from an EMBL/GenBank/DDBJ whole genome shotgun (WGS) entry which is preliminary data.</text>
</comment>
<name>A0A8H6H8R6_9AGAR</name>
<dbReference type="EMBL" id="JACGCI010000234">
    <property type="protein sequence ID" value="KAF6741567.1"/>
    <property type="molecule type" value="Genomic_DNA"/>
</dbReference>